<keyword evidence="5" id="KW-1185">Reference proteome</keyword>
<reference evidence="4" key="1">
    <citation type="submission" date="2020-07" db="EMBL/GenBank/DDBJ databases">
        <title>Genome sequence and genetic diversity analysis of an under-domesticated orphan crop, white fonio (Digitaria exilis).</title>
        <authorList>
            <person name="Bennetzen J.L."/>
            <person name="Chen S."/>
            <person name="Ma X."/>
            <person name="Wang X."/>
            <person name="Yssel A.E.J."/>
            <person name="Chaluvadi S.R."/>
            <person name="Johnson M."/>
            <person name="Gangashetty P."/>
            <person name="Hamidou F."/>
            <person name="Sanogo M.D."/>
            <person name="Zwaenepoel A."/>
            <person name="Wallace J."/>
            <person name="Van De Peer Y."/>
            <person name="Van Deynze A."/>
        </authorList>
    </citation>
    <scope>NUCLEOTIDE SEQUENCE</scope>
    <source>
        <tissue evidence="4">Leaves</tissue>
    </source>
</reference>
<feature type="domain" description="CCHC-type" evidence="3">
    <location>
        <begin position="58"/>
        <end position="71"/>
    </location>
</feature>
<dbReference type="PROSITE" id="PS50158">
    <property type="entry name" value="ZF_CCHC"/>
    <property type="match status" value="5"/>
</dbReference>
<feature type="domain" description="CCHC-type" evidence="3">
    <location>
        <begin position="482"/>
        <end position="497"/>
    </location>
</feature>
<evidence type="ECO:0000256" key="2">
    <source>
        <dbReference type="SAM" id="MobiDB-lite"/>
    </source>
</evidence>
<dbReference type="Pfam" id="PF00098">
    <property type="entry name" value="zf-CCHC"/>
    <property type="match status" value="1"/>
</dbReference>
<accession>A0A835BBH7</accession>
<evidence type="ECO:0000256" key="1">
    <source>
        <dbReference type="PROSITE-ProRule" id="PRU00047"/>
    </source>
</evidence>
<dbReference type="PANTHER" id="PTHR23002">
    <property type="entry name" value="ZINC FINGER CCHC DOMAIN CONTAINING PROTEIN"/>
    <property type="match status" value="1"/>
</dbReference>
<gene>
    <name evidence="4" type="ORF">HU200_038603</name>
</gene>
<dbReference type="GO" id="GO:0003676">
    <property type="term" value="F:nucleic acid binding"/>
    <property type="evidence" value="ECO:0007669"/>
    <property type="project" value="InterPro"/>
</dbReference>
<evidence type="ECO:0000259" key="3">
    <source>
        <dbReference type="PROSITE" id="PS50158"/>
    </source>
</evidence>
<name>A0A835BBH7_9POAL</name>
<protein>
    <recommendedName>
        <fullName evidence="3">CCHC-type domain-containing protein</fullName>
    </recommendedName>
</protein>
<keyword evidence="1" id="KW-0862">Zinc</keyword>
<dbReference type="SUPFAM" id="SSF57756">
    <property type="entry name" value="Retrovirus zinc finger-like domains"/>
    <property type="match status" value="3"/>
</dbReference>
<dbReference type="EMBL" id="JACEFO010001921">
    <property type="protein sequence ID" value="KAF8693958.1"/>
    <property type="molecule type" value="Genomic_DNA"/>
</dbReference>
<feature type="region of interest" description="Disordered" evidence="2">
    <location>
        <begin position="204"/>
        <end position="240"/>
    </location>
</feature>
<dbReference type="Proteomes" id="UP000636709">
    <property type="component" value="Unassembled WGS sequence"/>
</dbReference>
<dbReference type="AlphaFoldDB" id="A0A835BBH7"/>
<feature type="region of interest" description="Disordered" evidence="2">
    <location>
        <begin position="1"/>
        <end position="23"/>
    </location>
</feature>
<dbReference type="InterPro" id="IPR051714">
    <property type="entry name" value="Znf_CCHC_NABP"/>
</dbReference>
<dbReference type="OrthoDB" id="1751274at2759"/>
<evidence type="ECO:0000313" key="5">
    <source>
        <dbReference type="Proteomes" id="UP000636709"/>
    </source>
</evidence>
<dbReference type="GO" id="GO:0008270">
    <property type="term" value="F:zinc ion binding"/>
    <property type="evidence" value="ECO:0007669"/>
    <property type="project" value="UniProtKB-KW"/>
</dbReference>
<keyword evidence="1" id="KW-0863">Zinc-finger</keyword>
<organism evidence="4 5">
    <name type="scientific">Digitaria exilis</name>
    <dbReference type="NCBI Taxonomy" id="1010633"/>
    <lineage>
        <taxon>Eukaryota</taxon>
        <taxon>Viridiplantae</taxon>
        <taxon>Streptophyta</taxon>
        <taxon>Embryophyta</taxon>
        <taxon>Tracheophyta</taxon>
        <taxon>Spermatophyta</taxon>
        <taxon>Magnoliopsida</taxon>
        <taxon>Liliopsida</taxon>
        <taxon>Poales</taxon>
        <taxon>Poaceae</taxon>
        <taxon>PACMAD clade</taxon>
        <taxon>Panicoideae</taxon>
        <taxon>Panicodae</taxon>
        <taxon>Paniceae</taxon>
        <taxon>Anthephorinae</taxon>
        <taxon>Digitaria</taxon>
    </lineage>
</organism>
<feature type="domain" description="CCHC-type" evidence="3">
    <location>
        <begin position="454"/>
        <end position="469"/>
    </location>
</feature>
<dbReference type="InterPro" id="IPR036875">
    <property type="entry name" value="Znf_CCHC_sf"/>
</dbReference>
<keyword evidence="1" id="KW-0479">Metal-binding</keyword>
<comment type="caution">
    <text evidence="4">The sequence shown here is derived from an EMBL/GenBank/DDBJ whole genome shotgun (WGS) entry which is preliminary data.</text>
</comment>
<sequence length="546" mass="61002">MRGNDLIHKGRKRKTTTQTIQVSPNGQHEIENTHLTQLPSSDYACQYEKDRLTGKITCMVCGEEGHYTCDCSMKNQEIKVICTLCNRVGHCHLWCCRQNVSENRACRRCGEKGHYTKKKKKLGCCGQKCDHIKDISCSSCDTNHLLGKCPMGDITCFICEGKDHVPAQCHLSPTLTAVTQYHREIFHGTLKKAMTETSRRTLAPVKPSGEFSHDEEVHNVSDLSSSGHGHSERKNTIRSELSDFDKTSHATMTDKALALVSKPTCPYCHEDCHCADRCPRKKPSGESELHDDSYGKKKLSRELELCDITCFICQDKGHKSYSCPKKKPPGALELSNVTCLKCHAKDHYTYNCPKKIPPGEVEPYHDSHECQFKGGSELLPSRLGHGEEDHCDRKIPIKSQAPYSGNANHAGMRDNEVILLSKLTCFNCHEDGHRAKKCPRMKPPEDLETSDVTCFKCHGKGHKSYSCPKNSTGGLGTSDVTCFKCHGKGHKSYSCPKKSPEELELSDGKSYSCPNKKSHEALKLSDATCFRCHGKGHYMYSCPTPK</sequence>
<dbReference type="Gene3D" id="4.10.60.10">
    <property type="entry name" value="Zinc finger, CCHC-type"/>
    <property type="match status" value="3"/>
</dbReference>
<dbReference type="InterPro" id="IPR001878">
    <property type="entry name" value="Znf_CCHC"/>
</dbReference>
<feature type="compositionally biased region" description="Basic and acidic residues" evidence="2">
    <location>
        <begin position="229"/>
        <end position="240"/>
    </location>
</feature>
<feature type="domain" description="CCHC-type" evidence="3">
    <location>
        <begin position="425"/>
        <end position="440"/>
    </location>
</feature>
<feature type="domain" description="CCHC-type" evidence="3">
    <location>
        <begin position="529"/>
        <end position="543"/>
    </location>
</feature>
<evidence type="ECO:0000313" key="4">
    <source>
        <dbReference type="EMBL" id="KAF8693958.1"/>
    </source>
</evidence>
<proteinExistence type="predicted"/>
<dbReference type="SMART" id="SM00343">
    <property type="entry name" value="ZnF_C2HC"/>
    <property type="match status" value="9"/>
</dbReference>